<reference evidence="3" key="1">
    <citation type="submission" date="2019-08" db="EMBL/GenBank/DDBJ databases">
        <title>The improved chromosome-level genome for the pearl oyster Pinctada fucata martensii using PacBio sequencing and Hi-C.</title>
        <authorList>
            <person name="Zheng Z."/>
        </authorList>
    </citation>
    <scope>NUCLEOTIDE SEQUENCE</scope>
    <source>
        <strain evidence="3">ZZ-2019</strain>
        <tissue evidence="3">Adductor muscle</tissue>
    </source>
</reference>
<keyword evidence="4" id="KW-1185">Reference proteome</keyword>
<dbReference type="Gene3D" id="3.40.30.10">
    <property type="entry name" value="Glutaredoxin"/>
    <property type="match status" value="1"/>
</dbReference>
<proteinExistence type="predicted"/>
<comment type="caution">
    <text evidence="3">The sequence shown here is derived from an EMBL/GenBank/DDBJ whole genome shotgun (WGS) entry which is preliminary data.</text>
</comment>
<sequence length="212" mass="24190">MEEIVPAANKTERKTKFTCVGKNMTLEENRTIVVNIINNTRLVNLLSFDKNETTSDCVLVLFYAPYCHFCARIGPSYNALARVFPQLEIVAVDAAQFSNLNAKFGTVSVPNIILFHQSRSAVRFNQTDKSFNNLIEFVKNSTGLNPNMTVNITEEDQIGPLPSVPVESTDYLLWLAWVFVVMCSTFMFIHSQKGQQWINKVKILWQEHQHIE</sequence>
<dbReference type="PANTHER" id="PTHR14684:SF2">
    <property type="entry name" value="THIOREDOXIN DOMAIN-CONTAINING PROTEIN 15"/>
    <property type="match status" value="1"/>
</dbReference>
<dbReference type="GO" id="GO:0005929">
    <property type="term" value="C:cilium"/>
    <property type="evidence" value="ECO:0007669"/>
    <property type="project" value="TreeGrafter"/>
</dbReference>
<keyword evidence="1" id="KW-0472">Membrane</keyword>
<dbReference type="PANTHER" id="PTHR14684">
    <property type="entry name" value="THIOREDOXIN DOMAIN-CONTAINING PROTEIN 15"/>
    <property type="match status" value="1"/>
</dbReference>
<keyword evidence="1" id="KW-1133">Transmembrane helix</keyword>
<organism evidence="3 4">
    <name type="scientific">Pinctada imbricata</name>
    <name type="common">Atlantic pearl-oyster</name>
    <name type="synonym">Pinctada martensii</name>
    <dbReference type="NCBI Taxonomy" id="66713"/>
    <lineage>
        <taxon>Eukaryota</taxon>
        <taxon>Metazoa</taxon>
        <taxon>Spiralia</taxon>
        <taxon>Lophotrochozoa</taxon>
        <taxon>Mollusca</taxon>
        <taxon>Bivalvia</taxon>
        <taxon>Autobranchia</taxon>
        <taxon>Pteriomorphia</taxon>
        <taxon>Pterioida</taxon>
        <taxon>Pterioidea</taxon>
        <taxon>Pteriidae</taxon>
        <taxon>Pinctada</taxon>
    </lineage>
</organism>
<evidence type="ECO:0000256" key="1">
    <source>
        <dbReference type="SAM" id="Phobius"/>
    </source>
</evidence>
<evidence type="ECO:0000259" key="2">
    <source>
        <dbReference type="Pfam" id="PF00085"/>
    </source>
</evidence>
<keyword evidence="1" id="KW-0812">Transmembrane</keyword>
<name>A0AA89BXT8_PINIB</name>
<dbReference type="SUPFAM" id="SSF52833">
    <property type="entry name" value="Thioredoxin-like"/>
    <property type="match status" value="1"/>
</dbReference>
<dbReference type="Proteomes" id="UP001186944">
    <property type="component" value="Unassembled WGS sequence"/>
</dbReference>
<dbReference type="Pfam" id="PF00085">
    <property type="entry name" value="Thioredoxin"/>
    <property type="match status" value="1"/>
</dbReference>
<protein>
    <recommendedName>
        <fullName evidence="2">Thioredoxin domain-containing protein</fullName>
    </recommendedName>
</protein>
<feature type="domain" description="Thioredoxin" evidence="2">
    <location>
        <begin position="48"/>
        <end position="139"/>
    </location>
</feature>
<accession>A0AA89BXT8</accession>
<evidence type="ECO:0000313" key="4">
    <source>
        <dbReference type="Proteomes" id="UP001186944"/>
    </source>
</evidence>
<dbReference type="InterPro" id="IPR013766">
    <property type="entry name" value="Thioredoxin_domain"/>
</dbReference>
<dbReference type="AlphaFoldDB" id="A0AA89BXT8"/>
<gene>
    <name evidence="3" type="ORF">FSP39_020644</name>
</gene>
<feature type="transmembrane region" description="Helical" evidence="1">
    <location>
        <begin position="171"/>
        <end position="189"/>
    </location>
</feature>
<evidence type="ECO:0000313" key="3">
    <source>
        <dbReference type="EMBL" id="KAK3091543.1"/>
    </source>
</evidence>
<dbReference type="GO" id="GO:0060271">
    <property type="term" value="P:cilium assembly"/>
    <property type="evidence" value="ECO:0007669"/>
    <property type="project" value="TreeGrafter"/>
</dbReference>
<dbReference type="InterPro" id="IPR042418">
    <property type="entry name" value="TXNDC15"/>
</dbReference>
<dbReference type="InterPro" id="IPR036249">
    <property type="entry name" value="Thioredoxin-like_sf"/>
</dbReference>
<dbReference type="EMBL" id="VSWD01000010">
    <property type="protein sequence ID" value="KAK3091543.1"/>
    <property type="molecule type" value="Genomic_DNA"/>
</dbReference>